<name>A0A0P1ELM8_9RHOB</name>
<gene>
    <name evidence="2" type="ORF">SHM7688_00441</name>
</gene>
<dbReference type="Proteomes" id="UP000054823">
    <property type="component" value="Unassembled WGS sequence"/>
</dbReference>
<dbReference type="Gene3D" id="3.40.630.30">
    <property type="match status" value="1"/>
</dbReference>
<dbReference type="InterPro" id="IPR016181">
    <property type="entry name" value="Acyl_CoA_acyltransferase"/>
</dbReference>
<proteinExistence type="predicted"/>
<dbReference type="PROSITE" id="PS51186">
    <property type="entry name" value="GNAT"/>
    <property type="match status" value="1"/>
</dbReference>
<sequence>MALPSSSELFDVLDATWPAAEKFEVAEFVIRDGQGGGKRASAATSKTHNCLSNVDLAEAAMVRLGQTPLFQLRDEEDQLDQALEALGYTIVDPVVMYAIPVTDLLEPTPPRTAAIPAWEPLRIMEEIWAHGGIGPERVEVMKRVLGPKTGLISRWQDKPAGAAFLGLHKGVGMVHALEILPFQRRQGVARFLMQRAAIWTAQQGGTHLAVVCTRANEAANALYSGLGMTAVGAYRYRQKIKT</sequence>
<dbReference type="Pfam" id="PF00583">
    <property type="entry name" value="Acetyltransf_1"/>
    <property type="match status" value="1"/>
</dbReference>
<protein>
    <submittedName>
        <fullName evidence="2">Putative acetyltransferase</fullName>
    </submittedName>
</protein>
<reference evidence="2 3" key="1">
    <citation type="submission" date="2015-09" db="EMBL/GenBank/DDBJ databases">
        <authorList>
            <consortium name="Swine Surveillance"/>
        </authorList>
    </citation>
    <scope>NUCLEOTIDE SEQUENCE [LARGE SCALE GENOMIC DNA]</scope>
    <source>
        <strain evidence="2 3">CECT 7688</strain>
    </source>
</reference>
<dbReference type="CDD" id="cd04301">
    <property type="entry name" value="NAT_SF"/>
    <property type="match status" value="1"/>
</dbReference>
<dbReference type="GO" id="GO:0016747">
    <property type="term" value="F:acyltransferase activity, transferring groups other than amino-acyl groups"/>
    <property type="evidence" value="ECO:0007669"/>
    <property type="project" value="InterPro"/>
</dbReference>
<evidence type="ECO:0000259" key="1">
    <source>
        <dbReference type="PROSITE" id="PS51186"/>
    </source>
</evidence>
<dbReference type="SUPFAM" id="SSF55729">
    <property type="entry name" value="Acyl-CoA N-acyltransferases (Nat)"/>
    <property type="match status" value="1"/>
</dbReference>
<evidence type="ECO:0000313" key="2">
    <source>
        <dbReference type="EMBL" id="CUH51008.1"/>
    </source>
</evidence>
<dbReference type="AlphaFoldDB" id="A0A0P1ELM8"/>
<evidence type="ECO:0000313" key="3">
    <source>
        <dbReference type="Proteomes" id="UP000054823"/>
    </source>
</evidence>
<keyword evidence="3" id="KW-1185">Reference proteome</keyword>
<feature type="domain" description="N-acetyltransferase" evidence="1">
    <location>
        <begin position="94"/>
        <end position="242"/>
    </location>
</feature>
<dbReference type="InterPro" id="IPR000182">
    <property type="entry name" value="GNAT_dom"/>
</dbReference>
<keyword evidence="2" id="KW-0808">Transferase</keyword>
<organism evidence="2 3">
    <name type="scientific">Shimia marina</name>
    <dbReference type="NCBI Taxonomy" id="321267"/>
    <lineage>
        <taxon>Bacteria</taxon>
        <taxon>Pseudomonadati</taxon>
        <taxon>Pseudomonadota</taxon>
        <taxon>Alphaproteobacteria</taxon>
        <taxon>Rhodobacterales</taxon>
        <taxon>Roseobacteraceae</taxon>
    </lineage>
</organism>
<accession>A0A0P1ELM8</accession>
<dbReference type="STRING" id="321267.SHM7688_00441"/>
<dbReference type="EMBL" id="CYPW01000006">
    <property type="protein sequence ID" value="CUH51008.1"/>
    <property type="molecule type" value="Genomic_DNA"/>
</dbReference>
<dbReference type="RefSeq" id="WP_058238388.1">
    <property type="nucleotide sequence ID" value="NZ_CYPW01000006.1"/>
</dbReference>